<dbReference type="Proteomes" id="UP001595816">
    <property type="component" value="Unassembled WGS sequence"/>
</dbReference>
<dbReference type="EMBL" id="JBHSAY010000002">
    <property type="protein sequence ID" value="MFC4129083.1"/>
    <property type="molecule type" value="Genomic_DNA"/>
</dbReference>
<proteinExistence type="predicted"/>
<evidence type="ECO:0000313" key="1">
    <source>
        <dbReference type="EMBL" id="MFC4129083.1"/>
    </source>
</evidence>
<dbReference type="Gene3D" id="3.30.70.270">
    <property type="match status" value="1"/>
</dbReference>
<gene>
    <name evidence="1" type="ORF">ACFOZ4_00455</name>
</gene>
<sequence length="447" mass="47336">MARLGLGTGSEIVIGVVGPLDLVERIMFMGREPGTRDWRLVGSAHNAEQETRERLMKIVDGIDVALFTGPLQYDLARAEGELPVPATYVPVSGASMYSALLGGTVAGTCDPARVSVDSIAEADVKESYDEMNVSTAGVHVLEYQGPTSVKEFLAFHERLYRSGKTSAALTTVRTVAQGLQAAGVPALRMLPTARTLRTALNTAALLGTGSKLEESQIAIAIVQLPQAYRQGHIGPSNYWQQELRLSLHRTLLIEAQRMGATVMPWAEHSYLIVATVGSLAQATDGLRAAPFLDSIREELGATVEIGIGLGRSARDAEVNAATAVGQASATEAVLIDANGDVMSLPARPHQRQADPAAATVTASSARSKGVQVLGKLIDRLGVDGGSGPEVVDAEAVSELLGISARSARRTLNELVEQGLAWPVPVARSAQVGRPRQQYRLVAEKLGR</sequence>
<keyword evidence="2" id="KW-1185">Reference proteome</keyword>
<dbReference type="RefSeq" id="WP_253763254.1">
    <property type="nucleotide sequence ID" value="NZ_JAMZDZ010000001.1"/>
</dbReference>
<comment type="caution">
    <text evidence="1">The sequence shown here is derived from an EMBL/GenBank/DDBJ whole genome shotgun (WGS) entry which is preliminary data.</text>
</comment>
<accession>A0ABV8LF19</accession>
<evidence type="ECO:0008006" key="3">
    <source>
        <dbReference type="Google" id="ProtNLM"/>
    </source>
</evidence>
<protein>
    <recommendedName>
        <fullName evidence="3">Transcriptional regulator</fullName>
    </recommendedName>
</protein>
<organism evidence="1 2">
    <name type="scientific">Hamadaea flava</name>
    <dbReference type="NCBI Taxonomy" id="1742688"/>
    <lineage>
        <taxon>Bacteria</taxon>
        <taxon>Bacillati</taxon>
        <taxon>Actinomycetota</taxon>
        <taxon>Actinomycetes</taxon>
        <taxon>Micromonosporales</taxon>
        <taxon>Micromonosporaceae</taxon>
        <taxon>Hamadaea</taxon>
    </lineage>
</organism>
<evidence type="ECO:0000313" key="2">
    <source>
        <dbReference type="Proteomes" id="UP001595816"/>
    </source>
</evidence>
<reference evidence="2" key="1">
    <citation type="journal article" date="2019" name="Int. J. Syst. Evol. Microbiol.">
        <title>The Global Catalogue of Microorganisms (GCM) 10K type strain sequencing project: providing services to taxonomists for standard genome sequencing and annotation.</title>
        <authorList>
            <consortium name="The Broad Institute Genomics Platform"/>
            <consortium name="The Broad Institute Genome Sequencing Center for Infectious Disease"/>
            <person name="Wu L."/>
            <person name="Ma J."/>
        </authorList>
    </citation>
    <scope>NUCLEOTIDE SEQUENCE [LARGE SCALE GENOMIC DNA]</scope>
    <source>
        <strain evidence="2">CGMCC 4.7289</strain>
    </source>
</reference>
<dbReference type="InterPro" id="IPR043128">
    <property type="entry name" value="Rev_trsase/Diguanyl_cyclase"/>
</dbReference>
<name>A0ABV8LF19_9ACTN</name>